<gene>
    <name evidence="1" type="ORF">FJTKL_08067</name>
</gene>
<dbReference type="Proteomes" id="UP001600888">
    <property type="component" value="Unassembled WGS sequence"/>
</dbReference>
<organism evidence="1 2">
    <name type="scientific">Diaporthe vaccinii</name>
    <dbReference type="NCBI Taxonomy" id="105482"/>
    <lineage>
        <taxon>Eukaryota</taxon>
        <taxon>Fungi</taxon>
        <taxon>Dikarya</taxon>
        <taxon>Ascomycota</taxon>
        <taxon>Pezizomycotina</taxon>
        <taxon>Sordariomycetes</taxon>
        <taxon>Sordariomycetidae</taxon>
        <taxon>Diaporthales</taxon>
        <taxon>Diaporthaceae</taxon>
        <taxon>Diaporthe</taxon>
        <taxon>Diaporthe eres species complex</taxon>
    </lineage>
</organism>
<name>A0ABR4FEF1_9PEZI</name>
<sequence length="81" mass="8792">MGPSPYSLQASLLWEAVIDVGDVKVQATTQNQVDRRLDCRQSNFPIDSLRRPWPITQLSPSQAGYAHLLLTTASPGAKGGN</sequence>
<evidence type="ECO:0000313" key="1">
    <source>
        <dbReference type="EMBL" id="KAL2293075.1"/>
    </source>
</evidence>
<comment type="caution">
    <text evidence="1">The sequence shown here is derived from an EMBL/GenBank/DDBJ whole genome shotgun (WGS) entry which is preliminary data.</text>
</comment>
<keyword evidence="2" id="KW-1185">Reference proteome</keyword>
<evidence type="ECO:0000313" key="2">
    <source>
        <dbReference type="Proteomes" id="UP001600888"/>
    </source>
</evidence>
<reference evidence="1 2" key="1">
    <citation type="submission" date="2024-03" db="EMBL/GenBank/DDBJ databases">
        <title>A high-quality draft genome sequence of Diaporthe vaccinii, a causative agent of upright dieback and viscid rot disease in cranberry plants.</title>
        <authorList>
            <person name="Sarrasin M."/>
            <person name="Lang B.F."/>
            <person name="Burger G."/>
        </authorList>
    </citation>
    <scope>NUCLEOTIDE SEQUENCE [LARGE SCALE GENOMIC DNA]</scope>
    <source>
        <strain evidence="1 2">IS7</strain>
    </source>
</reference>
<protein>
    <submittedName>
        <fullName evidence="1">Uncharacterized protein</fullName>
    </submittedName>
</protein>
<accession>A0ABR4FEF1</accession>
<proteinExistence type="predicted"/>
<dbReference type="EMBL" id="JBAWTH010000002">
    <property type="protein sequence ID" value="KAL2293075.1"/>
    <property type="molecule type" value="Genomic_DNA"/>
</dbReference>